<dbReference type="RefSeq" id="XP_010861870.1">
    <property type="nucleotide sequence ID" value="XM_010863568.1"/>
</dbReference>
<dbReference type="Proteomes" id="UP000515208">
    <property type="component" value="Unplaced"/>
</dbReference>
<proteinExistence type="predicted"/>
<dbReference type="GeneID" id="105005545"/>
<reference evidence="3" key="1">
    <citation type="submission" date="2025-08" db="UniProtKB">
        <authorList>
            <consortium name="RefSeq"/>
        </authorList>
    </citation>
    <scope>IDENTIFICATION</scope>
    <source>
        <tissue evidence="3">Blood</tissue>
    </source>
</reference>
<accession>A0A6P3JES6</accession>
<feature type="region of interest" description="Disordered" evidence="1">
    <location>
        <begin position="264"/>
        <end position="283"/>
    </location>
</feature>
<gene>
    <name evidence="3" type="primary">LOC105005545</name>
</gene>
<protein>
    <submittedName>
        <fullName evidence="3">Uncharacterized protein LOC105005545</fullName>
    </submittedName>
</protein>
<keyword evidence="2" id="KW-1185">Reference proteome</keyword>
<dbReference type="AlphaFoldDB" id="A0A6P3JES6"/>
<sequence>MRCPAGLAPCSSAGTVSPAKGEPHPQAEAEEEPRPPGMVPQGQGWAWVAAVLDGSDGREGEEGTQGGKSGLSLHILSHFPSRAPDQPWVPLCLGARGWGRLLGSPTQALSCRPQGVAAQTRRVPSVQDCRLRGRFEGSELQARRSWWWRPQAPTQAWLCWLLIGHPAWPGLWCPQGCPPNEQGPGLPVGSPLDQLDLGQSERGRAAETKTPLTYRFSHRLSQNLNKECTWPGPACCPAVPREKDVEAGSGWWCRWAESPVGKPREDRATGLQQPARVPGVPSPPLWVRSSDSVKTGSCLACARCAICTGGVSTTVPSGCQCVGAWGLNSCSERLKAFPM</sequence>
<name>A0A6P3JES6_BISBB</name>
<feature type="region of interest" description="Disordered" evidence="1">
    <location>
        <begin position="1"/>
        <end position="42"/>
    </location>
</feature>
<evidence type="ECO:0000313" key="2">
    <source>
        <dbReference type="Proteomes" id="UP000515208"/>
    </source>
</evidence>
<dbReference type="KEGG" id="bbis:105005545"/>
<evidence type="ECO:0000256" key="1">
    <source>
        <dbReference type="SAM" id="MobiDB-lite"/>
    </source>
</evidence>
<evidence type="ECO:0000313" key="3">
    <source>
        <dbReference type="RefSeq" id="XP_010861870.1"/>
    </source>
</evidence>
<organism evidence="2 3">
    <name type="scientific">Bison bison bison</name>
    <name type="common">North American plains bison</name>
    <dbReference type="NCBI Taxonomy" id="43346"/>
    <lineage>
        <taxon>Eukaryota</taxon>
        <taxon>Metazoa</taxon>
        <taxon>Chordata</taxon>
        <taxon>Craniata</taxon>
        <taxon>Vertebrata</taxon>
        <taxon>Euteleostomi</taxon>
        <taxon>Mammalia</taxon>
        <taxon>Eutheria</taxon>
        <taxon>Laurasiatheria</taxon>
        <taxon>Artiodactyla</taxon>
        <taxon>Ruminantia</taxon>
        <taxon>Pecora</taxon>
        <taxon>Bovidae</taxon>
        <taxon>Bovinae</taxon>
        <taxon>Bison</taxon>
    </lineage>
</organism>